<dbReference type="Pfam" id="PF13542">
    <property type="entry name" value="HTH_Tnp_ISL3"/>
    <property type="match status" value="1"/>
</dbReference>
<dbReference type="InterPro" id="IPR032877">
    <property type="entry name" value="Transposase_HTH"/>
</dbReference>
<evidence type="ECO:0000259" key="2">
    <source>
        <dbReference type="Pfam" id="PF13542"/>
    </source>
</evidence>
<evidence type="ECO:0000313" key="4">
    <source>
        <dbReference type="Proteomes" id="UP000008957"/>
    </source>
</evidence>
<evidence type="ECO:0000259" key="1">
    <source>
        <dbReference type="Pfam" id="PF01610"/>
    </source>
</evidence>
<evidence type="ECO:0000313" key="3">
    <source>
        <dbReference type="EMBL" id="CBL27948.1"/>
    </source>
</evidence>
<dbReference type="InterPro" id="IPR047951">
    <property type="entry name" value="Transpos_ISL3"/>
</dbReference>
<dbReference type="PANTHER" id="PTHR33498:SF1">
    <property type="entry name" value="TRANSPOSASE FOR INSERTION SEQUENCE ELEMENT IS1557"/>
    <property type="match status" value="1"/>
</dbReference>
<sequence>MAKVPRVHCDSCGVCLVPVPWAREGSGFTLLFEALVLSLAPAMPIKTLAKELNMHDTRLWRVIRHYTEQALERRDLSGVRNVGFDETASKRGHDYVSVFVDLDTSKVIFATEGKDSSTLGRFKTFLEKHGGRGENIERMCCDMSQAFIKGAREHFPGAKLTFDKFHVVKVVNDAVDSVRREERKEDPSLAHTRYLWLKNPQTLTEKQKAWLGELSLRKHNRKTARACQMKLGFQDIFRRFRL</sequence>
<dbReference type="KEGG" id="sbr:SY1_05400"/>
<feature type="domain" description="Transposase IS204/IS1001/IS1096/IS1165 helix-turn-helix" evidence="2">
    <location>
        <begin position="17"/>
        <end position="66"/>
    </location>
</feature>
<feature type="domain" description="Transposase IS204/IS1001/IS1096/IS1165 DDE" evidence="1">
    <location>
        <begin position="82"/>
        <end position="238"/>
    </location>
</feature>
<protein>
    <submittedName>
        <fullName evidence="3">Transposase and inactivated derivatives</fullName>
    </submittedName>
</protein>
<gene>
    <name evidence="3" type="ORF">SY1_05400</name>
</gene>
<dbReference type="EMBL" id="FP929056">
    <property type="protein sequence ID" value="CBL27948.1"/>
    <property type="molecule type" value="Genomic_DNA"/>
</dbReference>
<dbReference type="PANTHER" id="PTHR33498">
    <property type="entry name" value="TRANSPOSASE FOR INSERTION SEQUENCE ELEMENT IS1557"/>
    <property type="match status" value="1"/>
</dbReference>
<proteinExistence type="predicted"/>
<keyword evidence="4" id="KW-1185">Reference proteome</keyword>
<dbReference type="AlphaFoldDB" id="A0AB94IW15"/>
<name>A0AB94IW15_9BACT</name>
<organism evidence="3 4">
    <name type="scientific">Fretibacterium fastidiosum</name>
    <dbReference type="NCBI Taxonomy" id="651822"/>
    <lineage>
        <taxon>Bacteria</taxon>
        <taxon>Thermotogati</taxon>
        <taxon>Synergistota</taxon>
        <taxon>Synergistia</taxon>
        <taxon>Synergistales</taxon>
        <taxon>Aminobacteriaceae</taxon>
        <taxon>Fretibacterium</taxon>
    </lineage>
</organism>
<reference evidence="3 4" key="2">
    <citation type="submission" date="2010-03" db="EMBL/GenBank/DDBJ databases">
        <authorList>
            <person name="Pajon A."/>
        </authorList>
    </citation>
    <scope>NUCLEOTIDE SEQUENCE [LARGE SCALE GENOMIC DNA]</scope>
    <source>
        <strain evidence="3 4">SGP1</strain>
    </source>
</reference>
<accession>A0AB94IW15</accession>
<dbReference type="Proteomes" id="UP000008957">
    <property type="component" value="Chromosome"/>
</dbReference>
<dbReference type="InterPro" id="IPR002560">
    <property type="entry name" value="Transposase_DDE"/>
</dbReference>
<dbReference type="NCBIfam" id="NF033550">
    <property type="entry name" value="transpos_ISL3"/>
    <property type="match status" value="1"/>
</dbReference>
<dbReference type="Pfam" id="PF01610">
    <property type="entry name" value="DDE_Tnp_ISL3"/>
    <property type="match status" value="1"/>
</dbReference>
<reference evidence="4" key="1">
    <citation type="submission" date="2010-03" db="EMBL/GenBank/DDBJ databases">
        <title>The genome sequence of Synergistetes sp. SGP1.</title>
        <authorList>
            <consortium name="metaHIT consortium -- http://www.metahit.eu/"/>
            <person name="Pajon A."/>
            <person name="Turner K."/>
            <person name="Parkhill J."/>
            <person name="Wade W."/>
            <person name="Vartoukian S."/>
        </authorList>
    </citation>
    <scope>NUCLEOTIDE SEQUENCE [LARGE SCALE GENOMIC DNA]</scope>
    <source>
        <strain evidence="4">SGP1</strain>
    </source>
</reference>